<evidence type="ECO:0000313" key="3">
    <source>
        <dbReference type="Proteomes" id="UP000219514"/>
    </source>
</evidence>
<evidence type="ECO:0000259" key="1">
    <source>
        <dbReference type="Pfam" id="PF12680"/>
    </source>
</evidence>
<dbReference type="Proteomes" id="UP000219514">
    <property type="component" value="Unassembled WGS sequence"/>
</dbReference>
<proteinExistence type="predicted"/>
<name>A0A285EG90_9ACTN</name>
<gene>
    <name evidence="2" type="ORF">SAMN06893097_109155</name>
</gene>
<evidence type="ECO:0000313" key="2">
    <source>
        <dbReference type="EMBL" id="SNX98075.1"/>
    </source>
</evidence>
<keyword evidence="3" id="KW-1185">Reference proteome</keyword>
<dbReference type="SUPFAM" id="SSF54427">
    <property type="entry name" value="NTF2-like"/>
    <property type="match status" value="1"/>
</dbReference>
<dbReference type="OrthoDB" id="3826377at2"/>
<feature type="domain" description="SnoaL-like" evidence="1">
    <location>
        <begin position="12"/>
        <end position="105"/>
    </location>
</feature>
<accession>A0A285EG90</accession>
<dbReference type="Gene3D" id="3.10.450.50">
    <property type="match status" value="1"/>
</dbReference>
<dbReference type="Pfam" id="PF12680">
    <property type="entry name" value="SnoaL_2"/>
    <property type="match status" value="1"/>
</dbReference>
<sequence length="133" mass="15096">MTEEAVRAALLHYLDRSAAGDEETASTIYHADAVLEFPQSGERFEGVDHFLPWRREYPAATIEYALDRLRGSGDVWVAELRIRYDGGPWQYAVDVLEFDGDRVSRESIYVAEGWAAPDWRAPWRAAPPPEARA</sequence>
<organism evidence="2 3">
    <name type="scientific">Geodermatophilus sabuli</name>
    <dbReference type="NCBI Taxonomy" id="1564158"/>
    <lineage>
        <taxon>Bacteria</taxon>
        <taxon>Bacillati</taxon>
        <taxon>Actinomycetota</taxon>
        <taxon>Actinomycetes</taxon>
        <taxon>Geodermatophilales</taxon>
        <taxon>Geodermatophilaceae</taxon>
        <taxon>Geodermatophilus</taxon>
    </lineage>
</organism>
<dbReference type="RefSeq" id="WP_097208010.1">
    <property type="nucleotide sequence ID" value="NZ_JACHXB010000001.1"/>
</dbReference>
<dbReference type="InterPro" id="IPR032710">
    <property type="entry name" value="NTF2-like_dom_sf"/>
</dbReference>
<dbReference type="InterPro" id="IPR037401">
    <property type="entry name" value="SnoaL-like"/>
</dbReference>
<dbReference type="EMBL" id="OBDO01000009">
    <property type="protein sequence ID" value="SNX98075.1"/>
    <property type="molecule type" value="Genomic_DNA"/>
</dbReference>
<protein>
    <submittedName>
        <fullName evidence="2">SnoaL-like domain-containing protein</fullName>
    </submittedName>
</protein>
<dbReference type="AlphaFoldDB" id="A0A285EG90"/>
<reference evidence="2 3" key="1">
    <citation type="submission" date="2017-09" db="EMBL/GenBank/DDBJ databases">
        <authorList>
            <person name="Ehlers B."/>
            <person name="Leendertz F.H."/>
        </authorList>
    </citation>
    <scope>NUCLEOTIDE SEQUENCE [LARGE SCALE GENOMIC DNA]</scope>
    <source>
        <strain evidence="2 3">DSM 46844</strain>
    </source>
</reference>